<sequence>MDRTVFNKAQLEMLDIMAGIRSEEELEALKHVISEFYARRADEELDKLWQSGEWNEQTLKELGETHYRTPYKS</sequence>
<reference evidence="1 2" key="1">
    <citation type="submission" date="2024-02" db="EMBL/GenBank/DDBJ databases">
        <title>Whole genome sequencing of Parabacteroides sp. AD58.</title>
        <authorList>
            <person name="Chaplin A.V."/>
            <person name="Pikina A.P."/>
            <person name="Sokolova S.R."/>
            <person name="Korostin D.O."/>
            <person name="Efimov B.A."/>
        </authorList>
    </citation>
    <scope>NUCLEOTIDE SEQUENCE [LARGE SCALE GENOMIC DNA]</scope>
    <source>
        <strain evidence="1 2">AD58</strain>
    </source>
</reference>
<dbReference type="Proteomes" id="UP001320603">
    <property type="component" value="Chromosome"/>
</dbReference>
<evidence type="ECO:0000313" key="1">
    <source>
        <dbReference type="EMBL" id="WWV66244.1"/>
    </source>
</evidence>
<protein>
    <submittedName>
        <fullName evidence="1">Dephospho-CoA kinase</fullName>
    </submittedName>
</protein>
<gene>
    <name evidence="1" type="ORF">NEE14_014885</name>
</gene>
<dbReference type="GO" id="GO:0016301">
    <property type="term" value="F:kinase activity"/>
    <property type="evidence" value="ECO:0007669"/>
    <property type="project" value="UniProtKB-KW"/>
</dbReference>
<dbReference type="RefSeq" id="WP_251967478.1">
    <property type="nucleotide sequence ID" value="NZ_CP146284.1"/>
</dbReference>
<keyword evidence="1" id="KW-0418">Kinase</keyword>
<accession>A0ABZ2IJM5</accession>
<evidence type="ECO:0000313" key="2">
    <source>
        <dbReference type="Proteomes" id="UP001320603"/>
    </source>
</evidence>
<proteinExistence type="predicted"/>
<dbReference type="EMBL" id="CP146284">
    <property type="protein sequence ID" value="WWV66244.1"/>
    <property type="molecule type" value="Genomic_DNA"/>
</dbReference>
<organism evidence="1 2">
    <name type="scientific">Parabacteroides absconsus</name>
    <dbReference type="NCBI Taxonomy" id="2951805"/>
    <lineage>
        <taxon>Bacteria</taxon>
        <taxon>Pseudomonadati</taxon>
        <taxon>Bacteroidota</taxon>
        <taxon>Bacteroidia</taxon>
        <taxon>Bacteroidales</taxon>
        <taxon>Tannerellaceae</taxon>
        <taxon>Parabacteroides</taxon>
    </lineage>
</organism>
<keyword evidence="2" id="KW-1185">Reference proteome</keyword>
<name>A0ABZ2IJM5_9BACT</name>
<keyword evidence="1" id="KW-0808">Transferase</keyword>